<dbReference type="AlphaFoldDB" id="A0AAV2S4W6"/>
<reference evidence="2 3" key="1">
    <citation type="submission" date="2024-05" db="EMBL/GenBank/DDBJ databases">
        <authorList>
            <person name="Wallberg A."/>
        </authorList>
    </citation>
    <scope>NUCLEOTIDE SEQUENCE [LARGE SCALE GENOMIC DNA]</scope>
</reference>
<name>A0AAV2S4W6_MEGNR</name>
<comment type="caution">
    <text evidence="2">The sequence shown here is derived from an EMBL/GenBank/DDBJ whole genome shotgun (WGS) entry which is preliminary data.</text>
</comment>
<evidence type="ECO:0000259" key="1">
    <source>
        <dbReference type="SMART" id="SM00587"/>
    </source>
</evidence>
<feature type="non-terminal residue" evidence="2">
    <location>
        <position position="342"/>
    </location>
</feature>
<feature type="domain" description="CHK kinase-like" evidence="1">
    <location>
        <begin position="150"/>
        <end position="342"/>
    </location>
</feature>
<dbReference type="InterPro" id="IPR011009">
    <property type="entry name" value="Kinase-like_dom_sf"/>
</dbReference>
<dbReference type="SMART" id="SM00587">
    <property type="entry name" value="CHK"/>
    <property type="match status" value="1"/>
</dbReference>
<dbReference type="Gene3D" id="3.90.1200.10">
    <property type="match status" value="1"/>
</dbReference>
<dbReference type="PANTHER" id="PTHR11012:SF58">
    <property type="entry name" value="CHK KINASE-LIKE DOMAIN-CONTAINING PROTEIN"/>
    <property type="match status" value="1"/>
</dbReference>
<protein>
    <recommendedName>
        <fullName evidence="1">CHK kinase-like domain-containing protein</fullName>
    </recommendedName>
</protein>
<dbReference type="InterPro" id="IPR004119">
    <property type="entry name" value="EcKL"/>
</dbReference>
<accession>A0AAV2S4W6</accession>
<keyword evidence="3" id="KW-1185">Reference proteome</keyword>
<dbReference type="PANTHER" id="PTHR11012">
    <property type="entry name" value="PROTEIN KINASE-LIKE DOMAIN-CONTAINING"/>
    <property type="match status" value="1"/>
</dbReference>
<proteinExistence type="predicted"/>
<dbReference type="EMBL" id="CAXKWB010040391">
    <property type="protein sequence ID" value="CAL4154776.1"/>
    <property type="molecule type" value="Genomic_DNA"/>
</dbReference>
<sequence>MKAPGSRDDISREWVEFMLTDYEQKQDADTKVQVKSIDCNAATKPGESFNAELIRVDVQAQVTRKITAENGEESIVTADEEYNLIIKLLTADPFNCELIKRLEYHIKELLMYSSVAQELNKFQEIHGNNQYRLHLPKFIYGKCTSNEYVLVMENIKMSGYETNPKQNGLDLQHSKMAVEHIAHLHAISYAYDQKHNFLEKFPCFAFNHDISFLFKPVVWASLENSIRFLRNKKGMEDLAQKLETGRSTLPSKFSAMWDDQTRHKFCCLTHGDFWNSNLMYKHGVTQDGEQSIESLKLIDWQITQWNNPVMDLHYMINTSTTRDIRTHHSEEILRHYHNAFTG</sequence>
<organism evidence="2 3">
    <name type="scientific">Meganyctiphanes norvegica</name>
    <name type="common">Northern krill</name>
    <name type="synonym">Thysanopoda norvegica</name>
    <dbReference type="NCBI Taxonomy" id="48144"/>
    <lineage>
        <taxon>Eukaryota</taxon>
        <taxon>Metazoa</taxon>
        <taxon>Ecdysozoa</taxon>
        <taxon>Arthropoda</taxon>
        <taxon>Crustacea</taxon>
        <taxon>Multicrustacea</taxon>
        <taxon>Malacostraca</taxon>
        <taxon>Eumalacostraca</taxon>
        <taxon>Eucarida</taxon>
        <taxon>Euphausiacea</taxon>
        <taxon>Euphausiidae</taxon>
        <taxon>Meganyctiphanes</taxon>
    </lineage>
</organism>
<dbReference type="Pfam" id="PF02958">
    <property type="entry name" value="EcKL"/>
    <property type="match status" value="1"/>
</dbReference>
<evidence type="ECO:0000313" key="3">
    <source>
        <dbReference type="Proteomes" id="UP001497623"/>
    </source>
</evidence>
<evidence type="ECO:0000313" key="2">
    <source>
        <dbReference type="EMBL" id="CAL4154776.1"/>
    </source>
</evidence>
<dbReference type="InterPro" id="IPR015897">
    <property type="entry name" value="CHK_kinase-like"/>
</dbReference>
<dbReference type="SUPFAM" id="SSF56112">
    <property type="entry name" value="Protein kinase-like (PK-like)"/>
    <property type="match status" value="1"/>
</dbReference>
<gene>
    <name evidence="2" type="ORF">MNOR_LOCUS31399</name>
</gene>
<dbReference type="Proteomes" id="UP001497623">
    <property type="component" value="Unassembled WGS sequence"/>
</dbReference>